<dbReference type="Pfam" id="PF00466">
    <property type="entry name" value="Ribosomal_L10"/>
    <property type="match status" value="1"/>
</dbReference>
<accession>A0A8J2WUI9</accession>
<gene>
    <name evidence="7" type="ORF">PECAL_2P19170</name>
</gene>
<dbReference type="AlphaFoldDB" id="A0A8J2WUI9"/>
<protein>
    <recommendedName>
        <fullName evidence="4">60S acidic ribosomal protein P0</fullName>
    </recommendedName>
</protein>
<dbReference type="GO" id="GO:0003735">
    <property type="term" value="F:structural constituent of ribosome"/>
    <property type="evidence" value="ECO:0007669"/>
    <property type="project" value="TreeGrafter"/>
</dbReference>
<dbReference type="Proteomes" id="UP000789595">
    <property type="component" value="Unassembled WGS sequence"/>
</dbReference>
<dbReference type="FunFam" id="3.90.105.20:FF:000001">
    <property type="entry name" value="60S acidic ribosomal protein P0"/>
    <property type="match status" value="1"/>
</dbReference>
<evidence type="ECO:0000256" key="3">
    <source>
        <dbReference type="ARBA" id="ARBA00023274"/>
    </source>
</evidence>
<dbReference type="EMBL" id="CAKKNE010000002">
    <property type="protein sequence ID" value="CAH0368827.1"/>
    <property type="molecule type" value="Genomic_DNA"/>
</dbReference>
<evidence type="ECO:0000313" key="8">
    <source>
        <dbReference type="Proteomes" id="UP000789595"/>
    </source>
</evidence>
<feature type="domain" description="Large ribosomal subunit protein uL10-like insertion" evidence="6">
    <location>
        <begin position="111"/>
        <end position="180"/>
    </location>
</feature>
<keyword evidence="2 4" id="KW-0689">Ribosomal protein</keyword>
<evidence type="ECO:0000313" key="7">
    <source>
        <dbReference type="EMBL" id="CAH0368827.1"/>
    </source>
</evidence>
<dbReference type="InterPro" id="IPR001790">
    <property type="entry name" value="Ribosomal_uL10"/>
</dbReference>
<dbReference type="OrthoDB" id="10259902at2759"/>
<name>A0A8J2WUI9_9STRA</name>
<dbReference type="InterPro" id="IPR043141">
    <property type="entry name" value="Ribosomal_uL10-like_sf"/>
</dbReference>
<evidence type="ECO:0000256" key="4">
    <source>
        <dbReference type="PIRNR" id="PIRNR039087"/>
    </source>
</evidence>
<proteinExistence type="inferred from homology"/>
<comment type="similarity">
    <text evidence="1 4">Belongs to the universal ribosomal protein uL10 family.</text>
</comment>
<dbReference type="InterPro" id="IPR043164">
    <property type="entry name" value="Ribosomal_uL10-like_insert_sf"/>
</dbReference>
<dbReference type="PANTHER" id="PTHR45699">
    <property type="entry name" value="60S ACIDIC RIBOSOMAL PROTEIN P0"/>
    <property type="match status" value="1"/>
</dbReference>
<evidence type="ECO:0000256" key="1">
    <source>
        <dbReference type="ARBA" id="ARBA00008889"/>
    </source>
</evidence>
<evidence type="ECO:0000256" key="5">
    <source>
        <dbReference type="SAM" id="MobiDB-lite"/>
    </source>
</evidence>
<evidence type="ECO:0000256" key="2">
    <source>
        <dbReference type="ARBA" id="ARBA00022980"/>
    </source>
</evidence>
<dbReference type="GO" id="GO:0000027">
    <property type="term" value="P:ribosomal large subunit assembly"/>
    <property type="evidence" value="ECO:0007669"/>
    <property type="project" value="TreeGrafter"/>
</dbReference>
<dbReference type="Pfam" id="PF17777">
    <property type="entry name" value="RL10P_insert"/>
    <property type="match status" value="1"/>
</dbReference>
<dbReference type="InterPro" id="IPR030670">
    <property type="entry name" value="uL10_eukaryotes"/>
</dbReference>
<dbReference type="PIRSF" id="PIRSF039087">
    <property type="entry name" value="L10E"/>
    <property type="match status" value="1"/>
</dbReference>
<dbReference type="GO" id="GO:0070180">
    <property type="term" value="F:large ribosomal subunit rRNA binding"/>
    <property type="evidence" value="ECO:0007669"/>
    <property type="project" value="TreeGrafter"/>
</dbReference>
<feature type="compositionally biased region" description="Gly residues" evidence="5">
    <location>
        <begin position="305"/>
        <end position="321"/>
    </location>
</feature>
<feature type="compositionally biased region" description="Acidic residues" evidence="5">
    <location>
        <begin position="294"/>
        <end position="304"/>
    </location>
</feature>
<dbReference type="Gene3D" id="3.90.105.20">
    <property type="match status" value="1"/>
</dbReference>
<evidence type="ECO:0000259" key="6">
    <source>
        <dbReference type="Pfam" id="PF17777"/>
    </source>
</evidence>
<comment type="caution">
    <text evidence="7">The sequence shown here is derived from an EMBL/GenBank/DDBJ whole genome shotgun (WGS) entry which is preliminary data.</text>
</comment>
<keyword evidence="8" id="KW-1185">Reference proteome</keyword>
<organism evidence="7 8">
    <name type="scientific">Pelagomonas calceolata</name>
    <dbReference type="NCBI Taxonomy" id="35677"/>
    <lineage>
        <taxon>Eukaryota</taxon>
        <taxon>Sar</taxon>
        <taxon>Stramenopiles</taxon>
        <taxon>Ochrophyta</taxon>
        <taxon>Pelagophyceae</taxon>
        <taxon>Pelagomonadales</taxon>
        <taxon>Pelagomonadaceae</taxon>
        <taxon>Pelagomonas</taxon>
    </lineage>
</organism>
<dbReference type="InterPro" id="IPR050323">
    <property type="entry name" value="Ribosomal_protein_uL10"/>
</dbReference>
<comment type="function">
    <text evidence="4">Ribosomal protein P0 is the functional equivalent of E.coli protein L10.</text>
</comment>
<keyword evidence="3 4" id="KW-0687">Ribonucleoprotein</keyword>
<dbReference type="GO" id="GO:0022625">
    <property type="term" value="C:cytosolic large ribosomal subunit"/>
    <property type="evidence" value="ECO:0007669"/>
    <property type="project" value="TreeGrafter"/>
</dbReference>
<dbReference type="GO" id="GO:0002181">
    <property type="term" value="P:cytoplasmic translation"/>
    <property type="evidence" value="ECO:0007669"/>
    <property type="project" value="TreeGrafter"/>
</dbReference>
<sequence length="321" mass="34582">MGLSRERKQEYFGKMEGLLDAYSRIFIVSCDNVGSKQFQQIRMALRGEAVVLMGKNTMMRKVVSAYLAKNPGHPYEMLLPKIMGNIGFVFTNGDLGKVRELIEDNRVPAPARVGAIAPIDVVVPPGPTDCDPGQTNFFQTLQIATKIVKGRIEITSPVNLLKAGDKVGNSEAVLLQKLHINPFDYGLVITDVYDNGSIFDVKVLDLTDDDLFFKFGNALGAISSVCLQTSYPSICSAPHSIATCFKTLVAIAVECEGYSFGKAGPFKAYLADPSAFVSASDGGGAKNTTTAEEPKEEEEEEEIDMGGGMDMFGGDGGGDDY</sequence>
<dbReference type="PANTHER" id="PTHR45699:SF3">
    <property type="entry name" value="LARGE RIBOSOMAL SUBUNIT PROTEIN UL10"/>
    <property type="match status" value="1"/>
</dbReference>
<dbReference type="InterPro" id="IPR040637">
    <property type="entry name" value="Ribosomal_uL10-like_insert"/>
</dbReference>
<dbReference type="Gene3D" id="3.30.70.1730">
    <property type="match status" value="1"/>
</dbReference>
<dbReference type="CDD" id="cd05795">
    <property type="entry name" value="Ribosomal_P0_L10e"/>
    <property type="match status" value="1"/>
</dbReference>
<reference evidence="7" key="1">
    <citation type="submission" date="2021-11" db="EMBL/GenBank/DDBJ databases">
        <authorList>
            <consortium name="Genoscope - CEA"/>
            <person name="William W."/>
        </authorList>
    </citation>
    <scope>NUCLEOTIDE SEQUENCE</scope>
</reference>
<dbReference type="SUPFAM" id="SSF160369">
    <property type="entry name" value="Ribosomal protein L10-like"/>
    <property type="match status" value="1"/>
</dbReference>
<feature type="region of interest" description="Disordered" evidence="5">
    <location>
        <begin position="278"/>
        <end position="321"/>
    </location>
</feature>